<comment type="caution">
    <text evidence="7">The sequence shown here is derived from an EMBL/GenBank/DDBJ whole genome shotgun (WGS) entry which is preliminary data.</text>
</comment>
<dbReference type="EMBL" id="MDER01000045">
    <property type="protein sequence ID" value="ODP27889.1"/>
    <property type="molecule type" value="Genomic_DNA"/>
</dbReference>
<dbReference type="SUPFAM" id="SSF102546">
    <property type="entry name" value="RbsD-like"/>
    <property type="match status" value="1"/>
</dbReference>
<dbReference type="PATRIC" id="fig|1886670.3.peg.2753"/>
<accession>A0A1E3L266</accession>
<dbReference type="GO" id="GO:0062193">
    <property type="term" value="F:D-ribose pyranase activity"/>
    <property type="evidence" value="ECO:0007669"/>
    <property type="project" value="UniProtKB-EC"/>
</dbReference>
<evidence type="ECO:0000256" key="5">
    <source>
        <dbReference type="ARBA" id="ARBA00023277"/>
    </source>
</evidence>
<dbReference type="EC" id="5.4.99.62" evidence="2 6"/>
<evidence type="ECO:0000256" key="6">
    <source>
        <dbReference type="HAMAP-Rule" id="MF_01661"/>
    </source>
</evidence>
<comment type="subcellular location">
    <subcellularLocation>
        <location evidence="6">Cytoplasm</location>
    </subcellularLocation>
</comment>
<gene>
    <name evidence="6 7" type="primary">rbsD</name>
    <name evidence="7" type="ORF">PTI45_02708</name>
</gene>
<dbReference type="HAMAP" id="MF_01661">
    <property type="entry name" value="D_rib_pyranase"/>
    <property type="match status" value="1"/>
</dbReference>
<evidence type="ECO:0000313" key="8">
    <source>
        <dbReference type="Proteomes" id="UP000094578"/>
    </source>
</evidence>
<comment type="similarity">
    <text evidence="6">Belongs to the RbsD / FucU family. RbsD subfamily.</text>
</comment>
<reference evidence="7 8" key="1">
    <citation type="submission" date="2016-08" db="EMBL/GenBank/DDBJ databases">
        <title>Genome sequencing of Paenibacillus sp. TI45-13ar, isolated from Korean traditional nuruk.</title>
        <authorList>
            <person name="Kim S.-J."/>
        </authorList>
    </citation>
    <scope>NUCLEOTIDE SEQUENCE [LARGE SCALE GENOMIC DNA]</scope>
    <source>
        <strain evidence="7 8">TI45-13ar</strain>
    </source>
</reference>
<feature type="binding site" evidence="6">
    <location>
        <position position="28"/>
    </location>
    <ligand>
        <name>substrate</name>
    </ligand>
</feature>
<dbReference type="NCBIfam" id="NF008761">
    <property type="entry name" value="PRK11797.1"/>
    <property type="match status" value="1"/>
</dbReference>
<protein>
    <recommendedName>
        <fullName evidence="2 6">D-ribose pyranase</fullName>
        <ecNumber evidence="2 6">5.4.99.62</ecNumber>
    </recommendedName>
</protein>
<evidence type="ECO:0000256" key="3">
    <source>
        <dbReference type="ARBA" id="ARBA00022490"/>
    </source>
</evidence>
<keyword evidence="5 6" id="KW-0119">Carbohydrate metabolism</keyword>
<dbReference type="AlphaFoldDB" id="A0A1E3L266"/>
<organism evidence="7 8">
    <name type="scientific">Paenibacillus nuruki</name>
    <dbReference type="NCBI Taxonomy" id="1886670"/>
    <lineage>
        <taxon>Bacteria</taxon>
        <taxon>Bacillati</taxon>
        <taxon>Bacillota</taxon>
        <taxon>Bacilli</taxon>
        <taxon>Bacillales</taxon>
        <taxon>Paenibacillaceae</taxon>
        <taxon>Paenibacillus</taxon>
    </lineage>
</organism>
<dbReference type="InterPro" id="IPR007721">
    <property type="entry name" value="RbsD_FucU"/>
</dbReference>
<dbReference type="UniPathway" id="UPA00916">
    <property type="reaction ID" value="UER00888"/>
</dbReference>
<comment type="function">
    <text evidence="6">Catalyzes the interconversion of beta-pyran and beta-furan forms of D-ribose.</text>
</comment>
<dbReference type="Pfam" id="PF05025">
    <property type="entry name" value="RbsD_FucU"/>
    <property type="match status" value="1"/>
</dbReference>
<keyword evidence="8" id="KW-1185">Reference proteome</keyword>
<comment type="catalytic activity">
    <reaction evidence="1 6">
        <text>beta-D-ribopyranose = beta-D-ribofuranose</text>
        <dbReference type="Rhea" id="RHEA:25432"/>
        <dbReference type="ChEBI" id="CHEBI:27476"/>
        <dbReference type="ChEBI" id="CHEBI:47002"/>
        <dbReference type="EC" id="5.4.99.62"/>
    </reaction>
</comment>
<feature type="binding site" evidence="6">
    <location>
        <position position="98"/>
    </location>
    <ligand>
        <name>substrate</name>
    </ligand>
</feature>
<dbReference type="GO" id="GO:0019303">
    <property type="term" value="P:D-ribose catabolic process"/>
    <property type="evidence" value="ECO:0007669"/>
    <property type="project" value="UniProtKB-UniRule"/>
</dbReference>
<feature type="active site" description="Proton donor" evidence="6">
    <location>
        <position position="20"/>
    </location>
</feature>
<dbReference type="GO" id="GO:0005829">
    <property type="term" value="C:cytosol"/>
    <property type="evidence" value="ECO:0007669"/>
    <property type="project" value="TreeGrafter"/>
</dbReference>
<dbReference type="PANTHER" id="PTHR37831:SF1">
    <property type="entry name" value="D-RIBOSE PYRANASE"/>
    <property type="match status" value="1"/>
</dbReference>
<dbReference type="STRING" id="1886670.PTI45_02708"/>
<dbReference type="RefSeq" id="WP_069328117.1">
    <property type="nucleotide sequence ID" value="NZ_MDER01000045.1"/>
</dbReference>
<comment type="pathway">
    <text evidence="6">Carbohydrate metabolism; D-ribose degradation; D-ribose 5-phosphate from beta-D-ribopyranose: step 1/2.</text>
</comment>
<evidence type="ECO:0000313" key="7">
    <source>
        <dbReference type="EMBL" id="ODP27889.1"/>
    </source>
</evidence>
<proteinExistence type="inferred from homology"/>
<evidence type="ECO:0000256" key="4">
    <source>
        <dbReference type="ARBA" id="ARBA00023235"/>
    </source>
</evidence>
<keyword evidence="3 6" id="KW-0963">Cytoplasm</keyword>
<evidence type="ECO:0000256" key="2">
    <source>
        <dbReference type="ARBA" id="ARBA00012862"/>
    </source>
</evidence>
<dbReference type="Proteomes" id="UP000094578">
    <property type="component" value="Unassembled WGS sequence"/>
</dbReference>
<sequence>MKKNGILNSHISKVLADLGHTDYIVIADVGLPVPDGVPKIDLALTYGVPSFRDVVHVISEDMAIEQITIAEEMVAQNQDTFLYMQQKFDHIPLLKCSHEEFKRYSQQAKVIIRTGESRPYANCILHAGVHFGTAAR</sequence>
<dbReference type="InterPro" id="IPR023750">
    <property type="entry name" value="RbsD-like_sf"/>
</dbReference>
<dbReference type="GO" id="GO:0048029">
    <property type="term" value="F:monosaccharide binding"/>
    <property type="evidence" value="ECO:0007669"/>
    <property type="project" value="InterPro"/>
</dbReference>
<dbReference type="Gene3D" id="3.40.1650.10">
    <property type="entry name" value="RbsD-like domain"/>
    <property type="match status" value="1"/>
</dbReference>
<name>A0A1E3L266_9BACL</name>
<evidence type="ECO:0000256" key="1">
    <source>
        <dbReference type="ARBA" id="ARBA00000223"/>
    </source>
</evidence>
<dbReference type="GO" id="GO:0016872">
    <property type="term" value="F:intramolecular lyase activity"/>
    <property type="evidence" value="ECO:0007669"/>
    <property type="project" value="UniProtKB-UniRule"/>
</dbReference>
<keyword evidence="4 6" id="KW-0413">Isomerase</keyword>
<dbReference type="PANTHER" id="PTHR37831">
    <property type="entry name" value="D-RIBOSE PYRANASE"/>
    <property type="match status" value="1"/>
</dbReference>
<comment type="subunit">
    <text evidence="6">Homodecamer.</text>
</comment>
<feature type="binding site" evidence="6">
    <location>
        <begin position="120"/>
        <end position="122"/>
    </location>
    <ligand>
        <name>substrate</name>
    </ligand>
</feature>
<dbReference type="InterPro" id="IPR023064">
    <property type="entry name" value="D-ribose_pyranase"/>
</dbReference>